<keyword evidence="2" id="KW-0812">Transmembrane</keyword>
<name>A0A1I4LB33_9GAMM</name>
<feature type="transmembrane region" description="Helical" evidence="2">
    <location>
        <begin position="115"/>
        <end position="135"/>
    </location>
</feature>
<proteinExistence type="predicted"/>
<organism evidence="3 4">
    <name type="scientific">Marinobacter zhejiangensis</name>
    <dbReference type="NCBI Taxonomy" id="488535"/>
    <lineage>
        <taxon>Bacteria</taxon>
        <taxon>Pseudomonadati</taxon>
        <taxon>Pseudomonadota</taxon>
        <taxon>Gammaproteobacteria</taxon>
        <taxon>Pseudomonadales</taxon>
        <taxon>Marinobacteraceae</taxon>
        <taxon>Marinobacter</taxon>
    </lineage>
</organism>
<dbReference type="STRING" id="488535.SAMN04487963_0375"/>
<dbReference type="RefSeq" id="WP_092020196.1">
    <property type="nucleotide sequence ID" value="NZ_FOUE01000001.1"/>
</dbReference>
<reference evidence="4" key="1">
    <citation type="submission" date="2016-10" db="EMBL/GenBank/DDBJ databases">
        <authorList>
            <person name="Varghese N."/>
            <person name="Submissions S."/>
        </authorList>
    </citation>
    <scope>NUCLEOTIDE SEQUENCE [LARGE SCALE GENOMIC DNA]</scope>
    <source>
        <strain evidence="4">CGMCC 1.7061</strain>
    </source>
</reference>
<dbReference type="Proteomes" id="UP000198519">
    <property type="component" value="Unassembled WGS sequence"/>
</dbReference>
<feature type="transmembrane region" description="Helical" evidence="2">
    <location>
        <begin position="155"/>
        <end position="177"/>
    </location>
</feature>
<sequence>MVIPINNSFTLATTSGGYYGPTAYRPDSIPSQQDQRGDANRSTLGRAGSIRLPWGNAQDVVPASILSRVPPKSLRRIERNGDPLAGVGYQGQLDHECIRHARMAFRFNAVSFMEIAGKVGFWLLLPFVILTYLFELTMVSSQQSWLEIFISYFDFALLILGIPVLCWFLATLTFRLFPKWLLKTGRGPEWEINRRTGLVTVWTYPKKVPFRKQGNPTITQAPFYEFDAWVNARADRHGVLNSLVMYHRYQKLMVPVGDLLGNQSLPQPCYAHWDFLQNYMDITKPLPDLPVFEEYRHLDPLTAEHDGKVARPERYWRDMDDQTFKGKVEAMRLAVNRIDTESRPNLMAEKLRYAV</sequence>
<evidence type="ECO:0000256" key="2">
    <source>
        <dbReference type="SAM" id="Phobius"/>
    </source>
</evidence>
<protein>
    <submittedName>
        <fullName evidence="3">Uncharacterized protein</fullName>
    </submittedName>
</protein>
<keyword evidence="4" id="KW-1185">Reference proteome</keyword>
<dbReference type="AlphaFoldDB" id="A0A1I4LB33"/>
<evidence type="ECO:0000313" key="3">
    <source>
        <dbReference type="EMBL" id="SFL88003.1"/>
    </source>
</evidence>
<gene>
    <name evidence="3" type="ORF">SAMN04487963_0375</name>
</gene>
<dbReference type="EMBL" id="FOUE01000001">
    <property type="protein sequence ID" value="SFL88003.1"/>
    <property type="molecule type" value="Genomic_DNA"/>
</dbReference>
<accession>A0A1I4LB33</accession>
<keyword evidence="2" id="KW-0472">Membrane</keyword>
<evidence type="ECO:0000256" key="1">
    <source>
        <dbReference type="SAM" id="MobiDB-lite"/>
    </source>
</evidence>
<feature type="region of interest" description="Disordered" evidence="1">
    <location>
        <begin position="22"/>
        <end position="42"/>
    </location>
</feature>
<evidence type="ECO:0000313" key="4">
    <source>
        <dbReference type="Proteomes" id="UP000198519"/>
    </source>
</evidence>
<dbReference type="OrthoDB" id="6160351at2"/>
<keyword evidence="2" id="KW-1133">Transmembrane helix</keyword>